<dbReference type="InterPro" id="IPR001106">
    <property type="entry name" value="Aromatic_Lyase"/>
</dbReference>
<keyword evidence="3" id="KW-1185">Reference proteome</keyword>
<dbReference type="Pfam" id="PF00221">
    <property type="entry name" value="Lyase_aromatic"/>
    <property type="match status" value="1"/>
</dbReference>
<protein>
    <submittedName>
        <fullName evidence="2">Histidine ammonia-lyase</fullName>
        <ecNumber evidence="2">4.3.1.3</ecNumber>
    </submittedName>
</protein>
<dbReference type="EMBL" id="BBML01000006">
    <property type="protein sequence ID" value="GAK97640.1"/>
    <property type="molecule type" value="Genomic_DNA"/>
</dbReference>
<dbReference type="AlphaFoldDB" id="A0A090Q3S6"/>
<dbReference type="InterPro" id="IPR024083">
    <property type="entry name" value="Fumarase/histidase_N"/>
</dbReference>
<organism evidence="2 3">
    <name type="scientific">Nonlabens tegetincola</name>
    <dbReference type="NCBI Taxonomy" id="323273"/>
    <lineage>
        <taxon>Bacteria</taxon>
        <taxon>Pseudomonadati</taxon>
        <taxon>Bacteroidota</taxon>
        <taxon>Flavobacteriia</taxon>
        <taxon>Flavobacteriales</taxon>
        <taxon>Flavobacteriaceae</taxon>
        <taxon>Nonlabens</taxon>
    </lineage>
</organism>
<dbReference type="CDD" id="cd00332">
    <property type="entry name" value="PAL-HAL"/>
    <property type="match status" value="1"/>
</dbReference>
<dbReference type="PROSITE" id="PS00488">
    <property type="entry name" value="PAL_HISTIDASE"/>
    <property type="match status" value="1"/>
</dbReference>
<dbReference type="InterPro" id="IPR008948">
    <property type="entry name" value="L-Aspartase-like"/>
</dbReference>
<name>A0A090Q3S6_9FLAO</name>
<sequence>MKHTISSAHINKNKLSEIAFQVTELELSEDAKQRILKGRKYLDEKYGAMQAPTAYGINTGFGSLCDTRIELQDIEKLQKNLIISHACGAGKSVPKEIIRIMLFCKIQSLSYGHSGVSIEVVERLIFFFNNDLLPVIYEQGSLGASGDLAPLAHMALPLLGLGEIYIDNEVRDASALKNDYGVEPLNLKSKEGLALINGTQFMLAYAIYGLLKAEQLWNWSHITASLSIDGFNCSLSPFLPQSHLIRPHAGQLESAQLLLDLLDGSEIAQDAKDNVQDPYSFRCVPQVHGASKDTLNFVTKTIVTELNSVTDNPNVFPDSDEVISAGNFHGQPLALALDYMAIALSEIANISERRTFQLMSGKRGLSSFLVHNPGLNSG</sequence>
<dbReference type="Gene3D" id="1.20.200.10">
    <property type="entry name" value="Fumarase/aspartase (Central domain)"/>
    <property type="match status" value="1"/>
</dbReference>
<dbReference type="Proteomes" id="UP000029221">
    <property type="component" value="Unassembled WGS sequence"/>
</dbReference>
<evidence type="ECO:0000256" key="1">
    <source>
        <dbReference type="ARBA" id="ARBA00023239"/>
    </source>
</evidence>
<reference evidence="2" key="1">
    <citation type="journal article" date="2014" name="Genome Announc.">
        <title>Draft Genome Sequences of Marine Flavobacterium Nonlabens Strains NR17, NR24, NR27, NR32, NR33, and Ara13.</title>
        <authorList>
            <person name="Nakanishi M."/>
            <person name="Meirelles P."/>
            <person name="Suzuki R."/>
            <person name="Takatani N."/>
            <person name="Mino S."/>
            <person name="Suda W."/>
            <person name="Oshima K."/>
            <person name="Hattori M."/>
            <person name="Ohkuma M."/>
            <person name="Hosokawa M."/>
            <person name="Miyashita K."/>
            <person name="Thompson F.L."/>
            <person name="Niwa A."/>
            <person name="Sawabe T."/>
            <person name="Sawabe T."/>
        </authorList>
    </citation>
    <scope>NUCLEOTIDE SEQUENCE [LARGE SCALE GENOMIC DNA]</scope>
    <source>
        <strain evidence="2">JCM 19294</strain>
    </source>
</reference>
<gene>
    <name evidence="2" type="ORF">JCM19294_176</name>
</gene>
<dbReference type="SUPFAM" id="SSF48557">
    <property type="entry name" value="L-aspartase-like"/>
    <property type="match status" value="1"/>
</dbReference>
<dbReference type="PANTHER" id="PTHR10362">
    <property type="entry name" value="HISTIDINE AMMONIA-LYASE"/>
    <property type="match status" value="1"/>
</dbReference>
<keyword evidence="1 2" id="KW-0456">Lyase</keyword>
<dbReference type="EC" id="4.3.1.3" evidence="2"/>
<dbReference type="Gene3D" id="1.10.275.10">
    <property type="entry name" value="Fumarase/aspartase (N-terminal domain)"/>
    <property type="match status" value="1"/>
</dbReference>
<dbReference type="eggNOG" id="COG2986">
    <property type="taxonomic scope" value="Bacteria"/>
</dbReference>
<accession>A0A090Q3S6</accession>
<dbReference type="GO" id="GO:0004397">
    <property type="term" value="F:histidine ammonia-lyase activity"/>
    <property type="evidence" value="ECO:0007669"/>
    <property type="project" value="UniProtKB-EC"/>
</dbReference>
<evidence type="ECO:0000313" key="2">
    <source>
        <dbReference type="EMBL" id="GAK97640.1"/>
    </source>
</evidence>
<evidence type="ECO:0000313" key="3">
    <source>
        <dbReference type="Proteomes" id="UP000029221"/>
    </source>
</evidence>
<comment type="caution">
    <text evidence="2">The sequence shown here is derived from an EMBL/GenBank/DDBJ whole genome shotgun (WGS) entry which is preliminary data.</text>
</comment>
<dbReference type="STRING" id="319236.BST91_06360"/>
<dbReference type="FunFam" id="1.10.275.10:FF:000005">
    <property type="entry name" value="Histidine ammonia-lyase"/>
    <property type="match status" value="1"/>
</dbReference>
<dbReference type="InterPro" id="IPR022313">
    <property type="entry name" value="Phe/His_NH3-lyase_AS"/>
</dbReference>
<proteinExistence type="predicted"/>